<name>A7IUK1_PBCVM</name>
<reference evidence="2 3" key="1">
    <citation type="journal article" date="2007" name="Virology">
        <title>Sequence and annotation of the 314-kb MT325 and the 321-kb FR483 viruses that infect Chlorella Pbi.</title>
        <authorList>
            <person name="Fitzgerald L.A."/>
            <person name="Graves M.V."/>
            <person name="Li X."/>
            <person name="Feldblyum T."/>
            <person name="Hartigan J."/>
            <person name="Van Etten J.L."/>
        </authorList>
    </citation>
    <scope>NUCLEOTIDE SEQUENCE [LARGE SCALE GENOMIC DNA]</scope>
    <source>
        <strain evidence="2 3">MT325</strain>
    </source>
</reference>
<feature type="compositionally biased region" description="Polar residues" evidence="1">
    <location>
        <begin position="67"/>
        <end position="76"/>
    </location>
</feature>
<evidence type="ECO:0000313" key="2">
    <source>
        <dbReference type="EMBL" id="ABT14025.1"/>
    </source>
</evidence>
<evidence type="ECO:0000256" key="1">
    <source>
        <dbReference type="SAM" id="MobiDB-lite"/>
    </source>
</evidence>
<proteinExistence type="predicted"/>
<protein>
    <submittedName>
        <fullName evidence="2">Uncharacterized protein m471L</fullName>
    </submittedName>
</protein>
<evidence type="ECO:0000313" key="3">
    <source>
        <dbReference type="Proteomes" id="UP000246715"/>
    </source>
</evidence>
<gene>
    <name evidence="2" type="primary">m471L</name>
    <name evidence="2" type="ORF">MT325_m471L</name>
</gene>
<dbReference type="EMBL" id="DQ491001">
    <property type="protein sequence ID" value="ABT14025.1"/>
    <property type="molecule type" value="Genomic_DNA"/>
</dbReference>
<accession>A7IUK1</accession>
<feature type="region of interest" description="Disordered" evidence="1">
    <location>
        <begin position="54"/>
        <end position="76"/>
    </location>
</feature>
<organism evidence="2 3">
    <name type="scientific">Paramecium bursaria Chlorella virus MT325</name>
    <name type="common">PBCV-MT325</name>
    <dbReference type="NCBI Taxonomy" id="346932"/>
    <lineage>
        <taxon>Viruses</taxon>
        <taxon>Varidnaviria</taxon>
        <taxon>Bamfordvirae</taxon>
        <taxon>Nucleocytoviricota</taxon>
        <taxon>Megaviricetes</taxon>
        <taxon>Algavirales</taxon>
        <taxon>Phycodnaviridae</taxon>
        <taxon>Chlorovirus</taxon>
        <taxon>Chlorovirus conductrix</taxon>
        <taxon>Paramecium bursaria Chlorella virus A1</taxon>
    </lineage>
</organism>
<sequence>MASSTALANALVPTNSRTASRYLATFWRISVSCSSLSESISSWSLAPVSIPRFFKSKKAPSGPSGMRSESLSKTLP</sequence>
<organismHost>
    <name type="scientific">Paramecium bursaria</name>
    <dbReference type="NCBI Taxonomy" id="74790"/>
</organismHost>
<dbReference type="Proteomes" id="UP000246715">
    <property type="component" value="Segment"/>
</dbReference>